<evidence type="ECO:0000256" key="1">
    <source>
        <dbReference type="SAM" id="Coils"/>
    </source>
</evidence>
<dbReference type="EMBL" id="JAWWNJ010000054">
    <property type="protein sequence ID" value="KAK7015364.1"/>
    <property type="molecule type" value="Genomic_DNA"/>
</dbReference>
<evidence type="ECO:0000313" key="3">
    <source>
        <dbReference type="EMBL" id="KAK7015364.1"/>
    </source>
</evidence>
<organism evidence="3 4">
    <name type="scientific">Favolaschia claudopus</name>
    <dbReference type="NCBI Taxonomy" id="2862362"/>
    <lineage>
        <taxon>Eukaryota</taxon>
        <taxon>Fungi</taxon>
        <taxon>Dikarya</taxon>
        <taxon>Basidiomycota</taxon>
        <taxon>Agaricomycotina</taxon>
        <taxon>Agaricomycetes</taxon>
        <taxon>Agaricomycetidae</taxon>
        <taxon>Agaricales</taxon>
        <taxon>Marasmiineae</taxon>
        <taxon>Mycenaceae</taxon>
        <taxon>Favolaschia</taxon>
    </lineage>
</organism>
<accession>A0AAW0APV0</accession>
<feature type="region of interest" description="Disordered" evidence="2">
    <location>
        <begin position="178"/>
        <end position="224"/>
    </location>
</feature>
<dbReference type="Proteomes" id="UP001362999">
    <property type="component" value="Unassembled WGS sequence"/>
</dbReference>
<evidence type="ECO:0000313" key="4">
    <source>
        <dbReference type="Proteomes" id="UP001362999"/>
    </source>
</evidence>
<feature type="coiled-coil region" evidence="1">
    <location>
        <begin position="87"/>
        <end position="114"/>
    </location>
</feature>
<keyword evidence="4" id="KW-1185">Reference proteome</keyword>
<comment type="caution">
    <text evidence="3">The sequence shown here is derived from an EMBL/GenBank/DDBJ whole genome shotgun (WGS) entry which is preliminary data.</text>
</comment>
<feature type="compositionally biased region" description="Acidic residues" evidence="2">
    <location>
        <begin position="189"/>
        <end position="198"/>
    </location>
</feature>
<reference evidence="3 4" key="1">
    <citation type="journal article" date="2024" name="J Genomics">
        <title>Draft genome sequencing and assembly of Favolaschia claudopus CIRM-BRFM 2984 isolated from oak limbs.</title>
        <authorList>
            <person name="Navarro D."/>
            <person name="Drula E."/>
            <person name="Chaduli D."/>
            <person name="Cazenave R."/>
            <person name="Ahrendt S."/>
            <person name="Wang J."/>
            <person name="Lipzen A."/>
            <person name="Daum C."/>
            <person name="Barry K."/>
            <person name="Grigoriev I.V."/>
            <person name="Favel A."/>
            <person name="Rosso M.N."/>
            <person name="Martin F."/>
        </authorList>
    </citation>
    <scope>NUCLEOTIDE SEQUENCE [LARGE SCALE GENOMIC DNA]</scope>
    <source>
        <strain evidence="3 4">CIRM-BRFM 2984</strain>
    </source>
</reference>
<gene>
    <name evidence="3" type="ORF">R3P38DRAFT_3276562</name>
</gene>
<dbReference type="AlphaFoldDB" id="A0AAW0APV0"/>
<evidence type="ECO:0000256" key="2">
    <source>
        <dbReference type="SAM" id="MobiDB-lite"/>
    </source>
</evidence>
<name>A0AAW0APV0_9AGAR</name>
<protein>
    <submittedName>
        <fullName evidence="3">Uncharacterized protein</fullName>
    </submittedName>
</protein>
<proteinExistence type="predicted"/>
<keyword evidence="1" id="KW-0175">Coiled coil</keyword>
<feature type="compositionally biased region" description="Basic and acidic residues" evidence="2">
    <location>
        <begin position="178"/>
        <end position="188"/>
    </location>
</feature>
<sequence>MLMGERVAWKRFSGEYTEDGAIAQATDEQMERAQMEKTNDRCESSFGVFRQEAKANPNMSLEVHNARQMFKFNKTSEYLRKLSPALRKFLRRVKEGAEVQMEKTRKRAAKKQAASDAIDRVVAILTVTELDWHAKYGPPLTPEQAKLIPNKSAQGNRENKVKLWVEAVQRYLEADLPRELRINPRTDPETPDDDEDPAEAVTVEDLGDTDSEKSGYDSEEDYYE</sequence>